<dbReference type="EMBL" id="QICB01000006">
    <property type="protein sequence ID" value="RNL19148.1"/>
    <property type="molecule type" value="Genomic_DNA"/>
</dbReference>
<dbReference type="GO" id="GO:0016646">
    <property type="term" value="F:oxidoreductase activity, acting on the CH-NH group of donors, NAD or NADP as acceptor"/>
    <property type="evidence" value="ECO:0007669"/>
    <property type="project" value="UniProtKB-ARBA"/>
</dbReference>
<dbReference type="GO" id="GO:0010181">
    <property type="term" value="F:FMN binding"/>
    <property type="evidence" value="ECO:0007669"/>
    <property type="project" value="InterPro"/>
</dbReference>
<dbReference type="InterPro" id="IPR052174">
    <property type="entry name" value="Flavoredoxin"/>
</dbReference>
<dbReference type="Gene3D" id="2.30.110.10">
    <property type="entry name" value="Electron Transport, Fmn-binding Protein, Chain A"/>
    <property type="match status" value="1"/>
</dbReference>
<dbReference type="PANTHER" id="PTHR43567:SF5">
    <property type="entry name" value="HYPOTHETICAL CYTOSOLIC PROTEIN"/>
    <property type="match status" value="1"/>
</dbReference>
<dbReference type="SUPFAM" id="SSF50475">
    <property type="entry name" value="FMN-binding split barrel"/>
    <property type="match status" value="1"/>
</dbReference>
<evidence type="ECO:0000313" key="4">
    <source>
        <dbReference type="Proteomes" id="UP000267368"/>
    </source>
</evidence>
<dbReference type="OrthoDB" id="9792436at2"/>
<dbReference type="RefSeq" id="WP_123198500.1">
    <property type="nucleotide sequence ID" value="NZ_QICB01000006.1"/>
</dbReference>
<dbReference type="InterPro" id="IPR002563">
    <property type="entry name" value="Flavin_Rdtase-like_dom"/>
</dbReference>
<organism evidence="3 4">
    <name type="scientific">Slackia faecicanis</name>
    <dbReference type="NCBI Taxonomy" id="255723"/>
    <lineage>
        <taxon>Bacteria</taxon>
        <taxon>Bacillati</taxon>
        <taxon>Actinomycetota</taxon>
        <taxon>Coriobacteriia</taxon>
        <taxon>Eggerthellales</taxon>
        <taxon>Eggerthellaceae</taxon>
        <taxon>Slackia</taxon>
    </lineage>
</organism>
<sequence>MKREIELWDHAGTILKALEKGALLTTRSNGETNTMTISWGAIGIEWGAPIFTAYIRENRHTKKLLDENPAFTVNIPLDSAHRKALGFCGTKSGRDIDKISACGLTPIEPSVVDVPAIQEFPLTLECKVVYKQAQDPQAVSEKNAEKFYPQDVASKYHGANRDYHTAYYGEIVSAYIIEDDEESHS</sequence>
<evidence type="ECO:0000259" key="2">
    <source>
        <dbReference type="Pfam" id="PF01613"/>
    </source>
</evidence>
<comment type="caution">
    <text evidence="3">The sequence shown here is derived from an EMBL/GenBank/DDBJ whole genome shotgun (WGS) entry which is preliminary data.</text>
</comment>
<accession>A0A3N0ADT8</accession>
<evidence type="ECO:0000256" key="1">
    <source>
        <dbReference type="ARBA" id="ARBA00038054"/>
    </source>
</evidence>
<protein>
    <recommendedName>
        <fullName evidence="2">Flavin reductase like domain-containing protein</fullName>
    </recommendedName>
</protein>
<gene>
    <name evidence="3" type="ORF">DMP07_07320</name>
</gene>
<reference evidence="4" key="1">
    <citation type="submission" date="2018-05" db="EMBL/GenBank/DDBJ databases">
        <title>Genome Sequencing of selected type strains of the family Eggerthellaceae.</title>
        <authorList>
            <person name="Danylec N."/>
            <person name="Stoll D.A."/>
            <person name="Doetsch A."/>
            <person name="Huch M."/>
        </authorList>
    </citation>
    <scope>NUCLEOTIDE SEQUENCE [LARGE SCALE GENOMIC DNA]</scope>
    <source>
        <strain evidence="4">DSM 17537</strain>
    </source>
</reference>
<dbReference type="PANTHER" id="PTHR43567">
    <property type="entry name" value="FLAVOREDOXIN-RELATED-RELATED"/>
    <property type="match status" value="1"/>
</dbReference>
<dbReference type="AlphaFoldDB" id="A0A3N0ADT8"/>
<comment type="similarity">
    <text evidence="1">Belongs to the flavoredoxin family.</text>
</comment>
<dbReference type="Proteomes" id="UP000267368">
    <property type="component" value="Unassembled WGS sequence"/>
</dbReference>
<keyword evidence="4" id="KW-1185">Reference proteome</keyword>
<evidence type="ECO:0000313" key="3">
    <source>
        <dbReference type="EMBL" id="RNL19148.1"/>
    </source>
</evidence>
<feature type="domain" description="Flavin reductase like" evidence="2">
    <location>
        <begin position="22"/>
        <end position="182"/>
    </location>
</feature>
<proteinExistence type="inferred from homology"/>
<dbReference type="Pfam" id="PF01613">
    <property type="entry name" value="Flavin_Reduct"/>
    <property type="match status" value="1"/>
</dbReference>
<name>A0A3N0ADT8_9ACTN</name>
<dbReference type="InterPro" id="IPR012349">
    <property type="entry name" value="Split_barrel_FMN-bd"/>
</dbReference>